<keyword evidence="3" id="KW-1185">Reference proteome</keyword>
<name>A0ABW6DE22_9BACT</name>
<dbReference type="EMBL" id="JBBKXZ010000004">
    <property type="protein sequence ID" value="MFD3395151.1"/>
    <property type="molecule type" value="Genomic_DNA"/>
</dbReference>
<dbReference type="HAMAP" id="MF_00775">
    <property type="entry name" value="UPF0311"/>
    <property type="match status" value="1"/>
</dbReference>
<dbReference type="PANTHER" id="PTHR37315:SF1">
    <property type="entry name" value="UPF0311 PROTEIN BLR7842"/>
    <property type="match status" value="1"/>
</dbReference>
<sequence length="130" mass="14482">MQTPELIPVFEATIQLGEVQTVGDTRRIVQVVGGQFSGPNFQAKVLAGGGDWQVIHADGRVEIDTRYTLETPEGSLIYLQNKGMRLGTYMRTVATFEVQDARNSWLTESIYIATGKKEGDVVSHEFYRLS</sequence>
<reference evidence="2 3" key="1">
    <citation type="submission" date="2024-03" db="EMBL/GenBank/DDBJ databases">
        <title>Aquirufa genome sequencing.</title>
        <authorList>
            <person name="Pitt A."/>
            <person name="Hahn M.W."/>
        </authorList>
    </citation>
    <scope>NUCLEOTIDE SEQUENCE [LARGE SCALE GENOMIC DNA]</scope>
    <source>
        <strain evidence="2 3">OSTEICH-129V</strain>
    </source>
</reference>
<evidence type="ECO:0000313" key="2">
    <source>
        <dbReference type="EMBL" id="MFD3395151.1"/>
    </source>
</evidence>
<dbReference type="Proteomes" id="UP001598138">
    <property type="component" value="Unassembled WGS sequence"/>
</dbReference>
<proteinExistence type="inferred from homology"/>
<evidence type="ECO:0000313" key="3">
    <source>
        <dbReference type="Proteomes" id="UP001598138"/>
    </source>
</evidence>
<comment type="caution">
    <text evidence="2">The sequence shown here is derived from an EMBL/GenBank/DDBJ whole genome shotgun (WGS) entry which is preliminary data.</text>
</comment>
<gene>
    <name evidence="2" type="ORF">U0R10_11025</name>
</gene>
<dbReference type="Pfam" id="PF11578">
    <property type="entry name" value="DUF3237"/>
    <property type="match status" value="1"/>
</dbReference>
<dbReference type="RefSeq" id="WP_377984025.1">
    <property type="nucleotide sequence ID" value="NZ_JBBKXZ010000004.1"/>
</dbReference>
<dbReference type="Gene3D" id="2.40.160.20">
    <property type="match status" value="1"/>
</dbReference>
<dbReference type="PANTHER" id="PTHR37315">
    <property type="entry name" value="UPF0311 PROTEIN BLR7842"/>
    <property type="match status" value="1"/>
</dbReference>
<comment type="similarity">
    <text evidence="1">Belongs to the UPF0311 family.</text>
</comment>
<evidence type="ECO:0000256" key="1">
    <source>
        <dbReference type="HAMAP-Rule" id="MF_00775"/>
    </source>
</evidence>
<organism evidence="2 3">
    <name type="scientific">Aquirufa avitistagni</name>
    <dbReference type="NCBI Taxonomy" id="3104728"/>
    <lineage>
        <taxon>Bacteria</taxon>
        <taxon>Pseudomonadati</taxon>
        <taxon>Bacteroidota</taxon>
        <taxon>Cytophagia</taxon>
        <taxon>Cytophagales</taxon>
        <taxon>Flectobacillaceae</taxon>
        <taxon>Aquirufa</taxon>
    </lineage>
</organism>
<accession>A0ABW6DE22</accession>
<protein>
    <recommendedName>
        <fullName evidence="1">UPF0311 protein U0R10_11025</fullName>
    </recommendedName>
</protein>
<dbReference type="InterPro" id="IPR020915">
    <property type="entry name" value="UPF0311"/>
</dbReference>